<dbReference type="PROSITE" id="PS50276">
    <property type="entry name" value="PANCREATIC_HORMONE_2"/>
    <property type="match status" value="1"/>
</dbReference>
<sequence length="60" mass="6803">MHKALLSALLVISLVVADLPKKPAQFNSPQEVKEYVRKVYEHLAIAGRLRYGRSINKRSV</sequence>
<reference evidence="2" key="2">
    <citation type="submission" date="2017-07" db="EMBL/GenBank/DDBJ databases">
        <authorList>
            <person name="Sun Z.S."/>
            <person name="Albrecht U."/>
            <person name="Echele G."/>
            <person name="Lee C.C."/>
        </authorList>
    </citation>
    <scope>NUCLEOTIDE SEQUENCE</scope>
    <source>
        <strain evidence="2">Cono-NPY_Ps2</strain>
    </source>
</reference>
<keyword evidence="1" id="KW-0732">Signal</keyword>
<accession>A0A291C293</accession>
<organism evidence="2">
    <name type="scientific">Conus praecellens</name>
    <name type="common">Admirable cone</name>
    <dbReference type="NCBI Taxonomy" id="128530"/>
    <lineage>
        <taxon>Eukaryota</taxon>
        <taxon>Metazoa</taxon>
        <taxon>Spiralia</taxon>
        <taxon>Lophotrochozoa</taxon>
        <taxon>Mollusca</taxon>
        <taxon>Gastropoda</taxon>
        <taxon>Caenogastropoda</taxon>
        <taxon>Neogastropoda</taxon>
        <taxon>Conoidea</taxon>
        <taxon>Conidae</taxon>
        <taxon>Conus</taxon>
        <taxon>Turriconus</taxon>
    </lineage>
</organism>
<protein>
    <submittedName>
        <fullName evidence="2">Conotoxin</fullName>
    </submittedName>
</protein>
<dbReference type="EMBL" id="MF576749">
    <property type="protein sequence ID" value="ATF27583.1"/>
    <property type="molecule type" value="mRNA"/>
</dbReference>
<reference evidence="2" key="1">
    <citation type="journal article" date="2017" name="Genome Biol. Evol.">
        <title>Divergence of the Venom Exogene Repertoire in Two Sister Species of Turriconus.</title>
        <authorList>
            <person name="Li Q."/>
            <person name="Barghi N."/>
            <person name="Lu A."/>
            <person name="Fedosov A.E."/>
            <person name="Bandyopadhyay P.K."/>
            <person name="Lluisma A.O."/>
            <person name="Concepcion G.P."/>
            <person name="Yandell M."/>
            <person name="Olivera B.M."/>
            <person name="Safavi-Hemami H."/>
        </authorList>
    </citation>
    <scope>NUCLEOTIDE SEQUENCE</scope>
    <source>
        <strain evidence="2">Cono-NPY_Ps2</strain>
    </source>
</reference>
<evidence type="ECO:0000313" key="2">
    <source>
        <dbReference type="EMBL" id="ATF27583.1"/>
    </source>
</evidence>
<name>A0A291C293_CONPC</name>
<dbReference type="AlphaFoldDB" id="A0A291C293"/>
<evidence type="ECO:0000256" key="1">
    <source>
        <dbReference type="SAM" id="SignalP"/>
    </source>
</evidence>
<feature type="chain" id="PRO_5012268027" evidence="1">
    <location>
        <begin position="18"/>
        <end position="60"/>
    </location>
</feature>
<proteinExistence type="evidence at transcript level"/>
<feature type="signal peptide" evidence="1">
    <location>
        <begin position="1"/>
        <end position="17"/>
    </location>
</feature>